<accession>A0A5E8CID9</accession>
<proteinExistence type="predicted"/>
<dbReference type="EMBL" id="CABVLZ010000002">
    <property type="protein sequence ID" value="VVU94837.1"/>
    <property type="molecule type" value="Genomic_DNA"/>
</dbReference>
<reference evidence="1" key="1">
    <citation type="submission" date="2019-09" db="EMBL/GenBank/DDBJ databases">
        <authorList>
            <person name="Needham M D."/>
        </authorList>
    </citation>
    <scope>NUCLEOTIDE SEQUENCE</scope>
</reference>
<gene>
    <name evidence="1" type="ORF">CPAV1605_562</name>
</gene>
<dbReference type="AlphaFoldDB" id="A0A5E8CID9"/>
<sequence>MIQLPKEIWSYIYTFDPTYYNKYDQVIKEFNYVNEFWGIKFHNPNVSDRMSSNKVRTTYSKIKDLDKYWNKDFIQYKFISASSLNLYLTSKGVCSPRHHVDNNKWGNYWKVLLNNINVYSYLNSKKLIY</sequence>
<name>A0A5E8CID9_9ZZZZ</name>
<evidence type="ECO:0000313" key="1">
    <source>
        <dbReference type="EMBL" id="VVU94837.1"/>
    </source>
</evidence>
<protein>
    <submittedName>
        <fullName evidence="1">Uncharacterized protein</fullName>
    </submittedName>
</protein>
<organism evidence="1">
    <name type="scientific">seawater metagenome</name>
    <dbReference type="NCBI Taxonomy" id="1561972"/>
    <lineage>
        <taxon>unclassified sequences</taxon>
        <taxon>metagenomes</taxon>
        <taxon>ecological metagenomes</taxon>
    </lineage>
</organism>